<proteinExistence type="predicted"/>
<evidence type="ECO:0000256" key="2">
    <source>
        <dbReference type="SAM" id="Phobius"/>
    </source>
</evidence>
<dbReference type="EMBL" id="BAWF01000025">
    <property type="protein sequence ID" value="GAF45679.1"/>
    <property type="molecule type" value="Genomic_DNA"/>
</dbReference>
<evidence type="ECO:0000313" key="3">
    <source>
        <dbReference type="EMBL" id="GAF45679.1"/>
    </source>
</evidence>
<keyword evidence="2" id="KW-0812">Transmembrane</keyword>
<protein>
    <submittedName>
        <fullName evidence="3">Uncharacterized protein</fullName>
    </submittedName>
</protein>
<dbReference type="Proteomes" id="UP000019491">
    <property type="component" value="Unassembled WGS sequence"/>
</dbReference>
<evidence type="ECO:0000256" key="1">
    <source>
        <dbReference type="SAM" id="MobiDB-lite"/>
    </source>
</evidence>
<dbReference type="AlphaFoldDB" id="X0PRV1"/>
<evidence type="ECO:0000313" key="4">
    <source>
        <dbReference type="Proteomes" id="UP000019491"/>
    </source>
</evidence>
<name>X0PRV1_RHOWR</name>
<organism evidence="3 4">
    <name type="scientific">Rhodococcus wratislaviensis NBRC 100605</name>
    <dbReference type="NCBI Taxonomy" id="1219028"/>
    <lineage>
        <taxon>Bacteria</taxon>
        <taxon>Bacillati</taxon>
        <taxon>Actinomycetota</taxon>
        <taxon>Actinomycetes</taxon>
        <taxon>Mycobacteriales</taxon>
        <taxon>Nocardiaceae</taxon>
        <taxon>Rhodococcus</taxon>
    </lineage>
</organism>
<comment type="caution">
    <text evidence="3">The sequence shown here is derived from an EMBL/GenBank/DDBJ whole genome shotgun (WGS) entry which is preliminary data.</text>
</comment>
<accession>X0PRV1</accession>
<feature type="region of interest" description="Disordered" evidence="1">
    <location>
        <begin position="90"/>
        <end position="110"/>
    </location>
</feature>
<gene>
    <name evidence="3" type="ORF">RW1_025_00050</name>
</gene>
<reference evidence="3 4" key="1">
    <citation type="submission" date="2014-02" db="EMBL/GenBank/DDBJ databases">
        <title>Whole genome shotgun sequence of Rhodococcus wratislaviensis NBRC 100605.</title>
        <authorList>
            <person name="Hosoyama A."/>
            <person name="Tsuchikane K."/>
            <person name="Yoshida I."/>
            <person name="Ohji S."/>
            <person name="Ichikawa N."/>
            <person name="Yamazoe A."/>
            <person name="Fujita N."/>
        </authorList>
    </citation>
    <scope>NUCLEOTIDE SEQUENCE [LARGE SCALE GENOMIC DNA]</scope>
    <source>
        <strain evidence="3 4">NBRC 100605</strain>
    </source>
</reference>
<feature type="compositionally biased region" description="Polar residues" evidence="1">
    <location>
        <begin position="92"/>
        <end position="101"/>
    </location>
</feature>
<keyword evidence="2" id="KW-0472">Membrane</keyword>
<sequence length="110" mass="11893">MYVPRLLPAVDGNETATGVLTQLHGSQWPVLAVAVAVVAALCALEVSGYRAHKSTRMLESVVRQSTGHLPRKVPVSLAPRRRTIRRATITAGQRSHCTQAPLSGRRRSTS</sequence>
<keyword evidence="2" id="KW-1133">Transmembrane helix</keyword>
<keyword evidence="4" id="KW-1185">Reference proteome</keyword>
<feature type="transmembrane region" description="Helical" evidence="2">
    <location>
        <begin position="28"/>
        <end position="47"/>
    </location>
</feature>